<dbReference type="Proteomes" id="UP000078348">
    <property type="component" value="Unassembled WGS sequence"/>
</dbReference>
<proteinExistence type="predicted"/>
<gene>
    <name evidence="2" type="ORF">AV274_2074</name>
</gene>
<sequence length="472" mass="52537">PSFNDAAWAEGVQGQWGAFPAEHSAFFRTRVALGATAGYEGVSLTAVVNGLCDVYLDGALVAHINATTTLTHRKVLPLALFGKQSVLAVQVASPTNATIVFDLSLDLVASMCLLQSVDGTATSDDPKPSHINKPIDAFSLYRSTTWKTEAFPVTLDYRFANDDLAVVNRVTMRNMEGVVLRKFHIQGLVGDEVVDLFSYEGDRFMTYGKEQILSFENARAFSAYRFVFQEKRGEGAFEIGGIRLLYCPPATCPKKWGIPLSPAGTALFRNCPMGSTGVYARRCEDADGFVKWVDDKSTCLASLPQQGMSFVDWSFRMTRLYYTDWPDVKEKFIAMLLRHITVFREQIAVVLVRDRTEDEVPVTQVYLRFAVNSRIGDYIQYSLDLYRDDFDTWVKSEVGDSYESSIVGDVKLRNPVNYTMIGVCALVALVVIILAIGWYRAHLSVKEMKGKKTLKRVENSETGVGSTLLAVE</sequence>
<accession>A0A196SIS4</accession>
<evidence type="ECO:0000256" key="1">
    <source>
        <dbReference type="SAM" id="Phobius"/>
    </source>
</evidence>
<evidence type="ECO:0000313" key="3">
    <source>
        <dbReference type="Proteomes" id="UP000078348"/>
    </source>
</evidence>
<organism evidence="2 3">
    <name type="scientific">Blastocystis sp. subtype 1 (strain ATCC 50177 / NandII)</name>
    <dbReference type="NCBI Taxonomy" id="478820"/>
    <lineage>
        <taxon>Eukaryota</taxon>
        <taxon>Sar</taxon>
        <taxon>Stramenopiles</taxon>
        <taxon>Bigyra</taxon>
        <taxon>Opalozoa</taxon>
        <taxon>Opalinata</taxon>
        <taxon>Blastocystidae</taxon>
        <taxon>Blastocystis</taxon>
    </lineage>
</organism>
<keyword evidence="1" id="KW-1133">Transmembrane helix</keyword>
<feature type="non-terminal residue" evidence="2">
    <location>
        <position position="1"/>
    </location>
</feature>
<comment type="caution">
    <text evidence="2">The sequence shown here is derived from an EMBL/GenBank/DDBJ whole genome shotgun (WGS) entry which is preliminary data.</text>
</comment>
<name>A0A196SIS4_BLAHN</name>
<protein>
    <submittedName>
        <fullName evidence="2">Uncharacterized protein</fullName>
    </submittedName>
</protein>
<keyword evidence="1" id="KW-0812">Transmembrane</keyword>
<dbReference type="AlphaFoldDB" id="A0A196SIS4"/>
<dbReference type="EMBL" id="LXWW01000095">
    <property type="protein sequence ID" value="OAO16211.1"/>
    <property type="molecule type" value="Genomic_DNA"/>
</dbReference>
<keyword evidence="3" id="KW-1185">Reference proteome</keyword>
<feature type="transmembrane region" description="Helical" evidence="1">
    <location>
        <begin position="418"/>
        <end position="439"/>
    </location>
</feature>
<reference evidence="2 3" key="1">
    <citation type="submission" date="2016-05" db="EMBL/GenBank/DDBJ databases">
        <title>Nuclear genome of Blastocystis sp. subtype 1 NandII.</title>
        <authorList>
            <person name="Gentekaki E."/>
            <person name="Curtis B."/>
            <person name="Stairs C."/>
            <person name="Eme L."/>
            <person name="Herman E."/>
            <person name="Klimes V."/>
            <person name="Arias M.C."/>
            <person name="Elias M."/>
            <person name="Hilliou F."/>
            <person name="Klute M."/>
            <person name="Malik S.-B."/>
            <person name="Pightling A."/>
            <person name="Rachubinski R."/>
            <person name="Salas D."/>
            <person name="Schlacht A."/>
            <person name="Suga H."/>
            <person name="Archibald J."/>
            <person name="Ball S.G."/>
            <person name="Clark G."/>
            <person name="Dacks J."/>
            <person name="Van Der Giezen M."/>
            <person name="Tsaousis A."/>
            <person name="Roger A."/>
        </authorList>
    </citation>
    <scope>NUCLEOTIDE SEQUENCE [LARGE SCALE GENOMIC DNA]</scope>
    <source>
        <strain evidence="3">ATCC 50177 / NandII</strain>
    </source>
</reference>
<evidence type="ECO:0000313" key="2">
    <source>
        <dbReference type="EMBL" id="OAO16211.1"/>
    </source>
</evidence>
<keyword evidence="1" id="KW-0472">Membrane</keyword>